<dbReference type="NCBIfam" id="TIGR04183">
    <property type="entry name" value="Por_Secre_tail"/>
    <property type="match status" value="1"/>
</dbReference>
<organism evidence="2 3">
    <name type="scientific">Mariniphaga anaerophila</name>
    <dbReference type="NCBI Taxonomy" id="1484053"/>
    <lineage>
        <taxon>Bacteria</taxon>
        <taxon>Pseudomonadati</taxon>
        <taxon>Bacteroidota</taxon>
        <taxon>Bacteroidia</taxon>
        <taxon>Marinilabiliales</taxon>
        <taxon>Prolixibacteraceae</taxon>
        <taxon>Mariniphaga</taxon>
    </lineage>
</organism>
<name>A0A1M4Y4A1_9BACT</name>
<reference evidence="2 3" key="1">
    <citation type="submission" date="2016-11" db="EMBL/GenBank/DDBJ databases">
        <authorList>
            <person name="Jaros S."/>
            <person name="Januszkiewicz K."/>
            <person name="Wedrychowicz H."/>
        </authorList>
    </citation>
    <scope>NUCLEOTIDE SEQUENCE [LARGE SCALE GENOMIC DNA]</scope>
    <source>
        <strain evidence="2 3">DSM 26910</strain>
    </source>
</reference>
<dbReference type="RefSeq" id="WP_073000273.1">
    <property type="nucleotide sequence ID" value="NZ_FQUM01000003.1"/>
</dbReference>
<keyword evidence="1" id="KW-0732">Signal</keyword>
<proteinExistence type="predicted"/>
<gene>
    <name evidence="2" type="ORF">SAMN05444274_103225</name>
</gene>
<dbReference type="AlphaFoldDB" id="A0A1M4Y4A1"/>
<dbReference type="EMBL" id="FQUM01000003">
    <property type="protein sequence ID" value="SHF00581.1"/>
    <property type="molecule type" value="Genomic_DNA"/>
</dbReference>
<protein>
    <submittedName>
        <fullName evidence="2">Por secretion system C-terminal sorting domain-containing protein</fullName>
    </submittedName>
</protein>
<evidence type="ECO:0000256" key="1">
    <source>
        <dbReference type="SAM" id="SignalP"/>
    </source>
</evidence>
<dbReference type="STRING" id="1484053.SAMN05444274_103225"/>
<sequence>MKKLIFVLLATAFCLTSVAQKKIYADYHGVRRTRVHDGDFGEWKYASKLQNNITGVKQLTYNPDLILENGQHNIAAADYPLVGMQSQYDSDYIEYEILSAKSAGIDGFFVEWGYVDHTSNTLLQKMLDVAKKYNFEIGVNLCDGWLMEKNWYPGSREEKVDYFIECMQYLIDNVFSVSTAPLVKGKPVMYLFHSGFTAAEFKKVREHEYAYPATYPVKSGDRFPQVIMRTPLQPEMVDGVYSPKSPVTQAGQEWIQTNRVVPVPWIPERIRDARTVYPKFNRYATADDCILYLKAFADNVWRTGMPVKSGFVFPGMDNYGCGGWSSTGKLYYIPHEEGKTYGKLWEYNLQYKQQLDMIYIASWSDYTEGHQIEPTVQNGNSYLDMTLKYATDFKENLSDDNSGIGLSYELFILKKQMREFSKSGINTNELSDLLNAVGLKIGQGLYSDAAISLSSAEKKCAAIQAAIIETKYLLSEDDLSITGEKNAEGAYNLSLSKTGISINNANLKEELQKKNYEGYLTFEYWDDTWGNNMNIVSETDRTPRDLFKIVAQIKDEGLGQWKKARVRLYKENIRYGSGASIDISFYGNSSGTAKIRNISMDFTVFTPDISSSSWKPYNADATNVYYSGGKIHITLGTNIQTKASLNIYSVDGRCVYSTQVNAPSETVGMEMLNHGIYVFQLVAAGKSYSDKFFH</sequence>
<accession>A0A1M4Y4A1</accession>
<dbReference type="Proteomes" id="UP000184164">
    <property type="component" value="Unassembled WGS sequence"/>
</dbReference>
<evidence type="ECO:0000313" key="2">
    <source>
        <dbReference type="EMBL" id="SHF00581.1"/>
    </source>
</evidence>
<evidence type="ECO:0000313" key="3">
    <source>
        <dbReference type="Proteomes" id="UP000184164"/>
    </source>
</evidence>
<dbReference type="OrthoDB" id="976137at2"/>
<dbReference type="InterPro" id="IPR026444">
    <property type="entry name" value="Secre_tail"/>
</dbReference>
<dbReference type="Gene3D" id="3.20.20.80">
    <property type="entry name" value="Glycosidases"/>
    <property type="match status" value="1"/>
</dbReference>
<feature type="chain" id="PRO_5012589869" evidence="1">
    <location>
        <begin position="20"/>
        <end position="694"/>
    </location>
</feature>
<keyword evidence="3" id="KW-1185">Reference proteome</keyword>
<feature type="signal peptide" evidence="1">
    <location>
        <begin position="1"/>
        <end position="19"/>
    </location>
</feature>